<proteinExistence type="predicted"/>
<dbReference type="Proteomes" id="UP001498398">
    <property type="component" value="Unassembled WGS sequence"/>
</dbReference>
<feature type="compositionally biased region" description="Polar residues" evidence="1">
    <location>
        <begin position="214"/>
        <end position="231"/>
    </location>
</feature>
<gene>
    <name evidence="2" type="ORF">VKT23_009077</name>
</gene>
<accession>A0ABR1JHG4</accession>
<name>A0ABR1JHG4_9AGAR</name>
<organism evidence="2 3">
    <name type="scientific">Marasmiellus scandens</name>
    <dbReference type="NCBI Taxonomy" id="2682957"/>
    <lineage>
        <taxon>Eukaryota</taxon>
        <taxon>Fungi</taxon>
        <taxon>Dikarya</taxon>
        <taxon>Basidiomycota</taxon>
        <taxon>Agaricomycotina</taxon>
        <taxon>Agaricomycetes</taxon>
        <taxon>Agaricomycetidae</taxon>
        <taxon>Agaricales</taxon>
        <taxon>Marasmiineae</taxon>
        <taxon>Omphalotaceae</taxon>
        <taxon>Marasmiellus</taxon>
    </lineage>
</organism>
<keyword evidence="3" id="KW-1185">Reference proteome</keyword>
<feature type="region of interest" description="Disordered" evidence="1">
    <location>
        <begin position="158"/>
        <end position="376"/>
    </location>
</feature>
<evidence type="ECO:0000313" key="3">
    <source>
        <dbReference type="Proteomes" id="UP001498398"/>
    </source>
</evidence>
<feature type="compositionally biased region" description="Polar residues" evidence="1">
    <location>
        <begin position="298"/>
        <end position="311"/>
    </location>
</feature>
<feature type="compositionally biased region" description="Polar residues" evidence="1">
    <location>
        <begin position="117"/>
        <end position="128"/>
    </location>
</feature>
<protein>
    <submittedName>
        <fullName evidence="2">Uncharacterized protein</fullName>
    </submittedName>
</protein>
<feature type="compositionally biased region" description="Basic and acidic residues" evidence="1">
    <location>
        <begin position="390"/>
        <end position="401"/>
    </location>
</feature>
<evidence type="ECO:0000313" key="2">
    <source>
        <dbReference type="EMBL" id="KAK7461150.1"/>
    </source>
</evidence>
<feature type="compositionally biased region" description="Low complexity" evidence="1">
    <location>
        <begin position="180"/>
        <end position="195"/>
    </location>
</feature>
<feature type="compositionally biased region" description="Polar residues" evidence="1">
    <location>
        <begin position="320"/>
        <end position="347"/>
    </location>
</feature>
<feature type="region of interest" description="Disordered" evidence="1">
    <location>
        <begin position="1"/>
        <end position="128"/>
    </location>
</feature>
<dbReference type="EMBL" id="JBANRG010000014">
    <property type="protein sequence ID" value="KAK7461150.1"/>
    <property type="molecule type" value="Genomic_DNA"/>
</dbReference>
<feature type="compositionally biased region" description="Low complexity" evidence="1">
    <location>
        <begin position="245"/>
        <end position="257"/>
    </location>
</feature>
<feature type="compositionally biased region" description="Polar residues" evidence="1">
    <location>
        <begin position="13"/>
        <end position="25"/>
    </location>
</feature>
<evidence type="ECO:0000256" key="1">
    <source>
        <dbReference type="SAM" id="MobiDB-lite"/>
    </source>
</evidence>
<feature type="compositionally biased region" description="Basic and acidic residues" evidence="1">
    <location>
        <begin position="232"/>
        <end position="241"/>
    </location>
</feature>
<comment type="caution">
    <text evidence="2">The sequence shown here is derived from an EMBL/GenBank/DDBJ whole genome shotgun (WGS) entry which is preliminary data.</text>
</comment>
<reference evidence="2 3" key="1">
    <citation type="submission" date="2024-01" db="EMBL/GenBank/DDBJ databases">
        <title>A draft genome for the cacao thread blight pathogen Marasmiellus scandens.</title>
        <authorList>
            <person name="Baruah I.K."/>
            <person name="Leung J."/>
            <person name="Bukari Y."/>
            <person name="Amoako-Attah I."/>
            <person name="Meinhardt L.W."/>
            <person name="Bailey B.A."/>
            <person name="Cohen S.P."/>
        </authorList>
    </citation>
    <scope>NUCLEOTIDE SEQUENCE [LARGE SCALE GENOMIC DNA]</scope>
    <source>
        <strain evidence="2 3">GH-19</strain>
    </source>
</reference>
<feature type="region of interest" description="Disordered" evidence="1">
    <location>
        <begin position="432"/>
        <end position="505"/>
    </location>
</feature>
<feature type="compositionally biased region" description="Basic and acidic residues" evidence="1">
    <location>
        <begin position="105"/>
        <end position="115"/>
    </location>
</feature>
<feature type="compositionally biased region" description="Basic and acidic residues" evidence="1">
    <location>
        <begin position="432"/>
        <end position="451"/>
    </location>
</feature>
<feature type="region of interest" description="Disordered" evidence="1">
    <location>
        <begin position="390"/>
        <end position="409"/>
    </location>
</feature>
<sequence length="505" mass="54156">MARETRSTRRAKSTQTQLNLPTRTVQRLDYVDPAPSKPVKVNRKRPTPARGLSAQEPVSPMRTPTQTPMLAFDNPTPPTLSAVDPVDFVNPTAAEPPESVALSTVHKETPVEKPSPDTFSVPTPSTPAMRTTIEVVSGGPESQARGDEGTLAMEAMSTTSELPDPIHDEARNVWSPAPESTQASSTTALDSALSAVITEKPATPPSVMGLALDQDTSSPHDMTANPTSTGDASKEDIKEPEADQDAAQPQQDAPLDPMSAQDALGVSREHSQDLDGGATLEDNEEPESIPRIDFAQLTKKNSTQHAQNPPKKSSAHHGKSQPSNGQSNPRSRAQTRKTPGCSSDSDSPPTPEIGSVQNTPPSPSRSSSFSSSAVPDYDDLWHRVTGAIERAKAAKASHDRPEEDEVGSDFDDLLQRVMGMKGETRVVKAFHNRSEVDEASREIDVDDRRGSDGSINDDGASEPASDDGEAPVKRQHRRVAFADRDENYPGPEHTAPGAFFLVQKS</sequence>